<gene>
    <name evidence="1" type="ORF">SAMN04488564_118153</name>
</gene>
<keyword evidence="2" id="KW-1185">Reference proteome</keyword>
<dbReference type="STRING" id="84724.SAMN04488564_118153"/>
<sequence length="133" mass="14331">MKRVDAPHQIDLFGDRPEAAATSTNLPTVVTCGFGGKADAAAEVLGEVGEGRYGLIEGTQRIVWLDGEGRCRHALNDVAEIVESLLAQRYAKLTYVETMRHGAIAKPVCLIALTPGGGGLHRRWSALHGRRSR</sequence>
<evidence type="ECO:0000313" key="1">
    <source>
        <dbReference type="EMBL" id="SFR29352.1"/>
    </source>
</evidence>
<reference evidence="2" key="1">
    <citation type="submission" date="2016-10" db="EMBL/GenBank/DDBJ databases">
        <authorList>
            <person name="Varghese N."/>
            <person name="Submissions S."/>
        </authorList>
    </citation>
    <scope>NUCLEOTIDE SEQUENCE [LARGE SCALE GENOMIC DNA]</scope>
    <source>
        <strain evidence="2">DSM 44232</strain>
    </source>
</reference>
<dbReference type="Proteomes" id="UP000198583">
    <property type="component" value="Unassembled WGS sequence"/>
</dbReference>
<accession>A0A1I6FHF5</accession>
<dbReference type="AlphaFoldDB" id="A0A1I6FHF5"/>
<organism evidence="1 2">
    <name type="scientific">Lentzea waywayandensis</name>
    <dbReference type="NCBI Taxonomy" id="84724"/>
    <lineage>
        <taxon>Bacteria</taxon>
        <taxon>Bacillati</taxon>
        <taxon>Actinomycetota</taxon>
        <taxon>Actinomycetes</taxon>
        <taxon>Pseudonocardiales</taxon>
        <taxon>Pseudonocardiaceae</taxon>
        <taxon>Lentzea</taxon>
    </lineage>
</organism>
<name>A0A1I6FHF5_9PSEU</name>
<evidence type="ECO:0000313" key="2">
    <source>
        <dbReference type="Proteomes" id="UP000198583"/>
    </source>
</evidence>
<dbReference type="EMBL" id="FOYL01000018">
    <property type="protein sequence ID" value="SFR29352.1"/>
    <property type="molecule type" value="Genomic_DNA"/>
</dbReference>
<proteinExistence type="predicted"/>
<dbReference type="RefSeq" id="WP_093605770.1">
    <property type="nucleotide sequence ID" value="NZ_FOYL01000018.1"/>
</dbReference>
<protein>
    <submittedName>
        <fullName evidence="1">Uncharacterized protein</fullName>
    </submittedName>
</protein>